<dbReference type="SUPFAM" id="SSF47413">
    <property type="entry name" value="lambda repressor-like DNA-binding domains"/>
    <property type="match status" value="1"/>
</dbReference>
<protein>
    <submittedName>
        <fullName evidence="2">Helix-turn-helix domain-containing protein</fullName>
    </submittedName>
</protein>
<dbReference type="PROSITE" id="PS50943">
    <property type="entry name" value="HTH_CROC1"/>
    <property type="match status" value="1"/>
</dbReference>
<dbReference type="RefSeq" id="WP_378298889.1">
    <property type="nucleotide sequence ID" value="NZ_JBHTJA010000024.1"/>
</dbReference>
<evidence type="ECO:0000313" key="2">
    <source>
        <dbReference type="EMBL" id="MFD0901678.1"/>
    </source>
</evidence>
<comment type="caution">
    <text evidence="2">The sequence shown here is derived from an EMBL/GenBank/DDBJ whole genome shotgun (WGS) entry which is preliminary data.</text>
</comment>
<accession>A0ABW3ERZ4</accession>
<proteinExistence type="predicted"/>
<feature type="domain" description="HTH cro/C1-type" evidence="1">
    <location>
        <begin position="12"/>
        <end position="52"/>
    </location>
</feature>
<dbReference type="Pfam" id="PF13560">
    <property type="entry name" value="HTH_31"/>
    <property type="match status" value="1"/>
</dbReference>
<evidence type="ECO:0000313" key="3">
    <source>
        <dbReference type="Proteomes" id="UP001596972"/>
    </source>
</evidence>
<keyword evidence="3" id="KW-1185">Reference proteome</keyword>
<gene>
    <name evidence="2" type="ORF">ACFQ11_14860</name>
</gene>
<dbReference type="Proteomes" id="UP001596972">
    <property type="component" value="Unassembled WGS sequence"/>
</dbReference>
<dbReference type="InterPro" id="IPR010982">
    <property type="entry name" value="Lambda_DNA-bd_dom_sf"/>
</dbReference>
<dbReference type="CDD" id="cd00093">
    <property type="entry name" value="HTH_XRE"/>
    <property type="match status" value="1"/>
</dbReference>
<dbReference type="EMBL" id="JBHTJA010000024">
    <property type="protein sequence ID" value="MFD0901678.1"/>
    <property type="molecule type" value="Genomic_DNA"/>
</dbReference>
<name>A0ABW3ERZ4_9ACTN</name>
<sequence>MPETMATFGAELRRRRLAAGLSLAELGALVHYSKGHLSKVEHGTKGPSPELARMSDAVLDAKGALIALAARPPRGGRLPERAADDEVWLMTLSPGGEGRFHPMNRREALAMTSTSVLGFGLSPRGMTETAAEPAALEGFRTLLTQFRNLGQTAGPGAVLPAVITQTHVLRDLAARAPARTRDELLVLAARFAEFAGWMAQESGDDEAALWWTAKAVETAAAGGDRDLAAYALVRRALVALYRDDAARTVELARRAWTARGVPARIRGLAAQREAQGHALAGDGDACMRGLDRARRFLAADSGGQAAGLGSRNLPDPVSMVTGWCLYELGRPRDAAEILDAEVARIPPEALRSRARFGARRALAHAAAGEVEHACALTARLLPIADVVGSATIAADLRRLARTLDRRRDHPPVRDLYPALTASLRPPAT</sequence>
<dbReference type="Gene3D" id="1.10.260.40">
    <property type="entry name" value="lambda repressor-like DNA-binding domains"/>
    <property type="match status" value="1"/>
</dbReference>
<organism evidence="2 3">
    <name type="scientific">Actinomadura sediminis</name>
    <dbReference type="NCBI Taxonomy" id="1038904"/>
    <lineage>
        <taxon>Bacteria</taxon>
        <taxon>Bacillati</taxon>
        <taxon>Actinomycetota</taxon>
        <taxon>Actinomycetes</taxon>
        <taxon>Streptosporangiales</taxon>
        <taxon>Thermomonosporaceae</taxon>
        <taxon>Actinomadura</taxon>
    </lineage>
</organism>
<dbReference type="InterPro" id="IPR001387">
    <property type="entry name" value="Cro/C1-type_HTH"/>
</dbReference>
<dbReference type="SMART" id="SM00530">
    <property type="entry name" value="HTH_XRE"/>
    <property type="match status" value="1"/>
</dbReference>
<evidence type="ECO:0000259" key="1">
    <source>
        <dbReference type="PROSITE" id="PS50943"/>
    </source>
</evidence>
<reference evidence="3" key="1">
    <citation type="journal article" date="2019" name="Int. J. Syst. Evol. Microbiol.">
        <title>The Global Catalogue of Microorganisms (GCM) 10K type strain sequencing project: providing services to taxonomists for standard genome sequencing and annotation.</title>
        <authorList>
            <consortium name="The Broad Institute Genomics Platform"/>
            <consortium name="The Broad Institute Genome Sequencing Center for Infectious Disease"/>
            <person name="Wu L."/>
            <person name="Ma J."/>
        </authorList>
    </citation>
    <scope>NUCLEOTIDE SEQUENCE [LARGE SCALE GENOMIC DNA]</scope>
    <source>
        <strain evidence="3">JCM 31202</strain>
    </source>
</reference>